<evidence type="ECO:0008006" key="4">
    <source>
        <dbReference type="Google" id="ProtNLM"/>
    </source>
</evidence>
<feature type="chain" id="PRO_5012402543" description="Secreted protein" evidence="1">
    <location>
        <begin position="21"/>
        <end position="69"/>
    </location>
</feature>
<accession>A0A284R7Y4</accession>
<reference evidence="3" key="1">
    <citation type="journal article" date="2017" name="Nat. Ecol. Evol.">
        <title>Genome expansion and lineage-specific genetic innovations in the forest pathogenic fungi Armillaria.</title>
        <authorList>
            <person name="Sipos G."/>
            <person name="Prasanna A.N."/>
            <person name="Walter M.C."/>
            <person name="O'Connor E."/>
            <person name="Balint B."/>
            <person name="Krizsan K."/>
            <person name="Kiss B."/>
            <person name="Hess J."/>
            <person name="Varga T."/>
            <person name="Slot J."/>
            <person name="Riley R."/>
            <person name="Boka B."/>
            <person name="Rigling D."/>
            <person name="Barry K."/>
            <person name="Lee J."/>
            <person name="Mihaltcheva S."/>
            <person name="LaButti K."/>
            <person name="Lipzen A."/>
            <person name="Waldron R."/>
            <person name="Moloney N.M."/>
            <person name="Sperisen C."/>
            <person name="Kredics L."/>
            <person name="Vagvoelgyi C."/>
            <person name="Patrignani A."/>
            <person name="Fitzpatrick D."/>
            <person name="Nagy I."/>
            <person name="Doyle S."/>
            <person name="Anderson J.B."/>
            <person name="Grigoriev I.V."/>
            <person name="Gueldener U."/>
            <person name="Muensterkoetter M."/>
            <person name="Nagy L.G."/>
        </authorList>
    </citation>
    <scope>NUCLEOTIDE SEQUENCE [LARGE SCALE GENOMIC DNA]</scope>
    <source>
        <strain evidence="3">C18/9</strain>
    </source>
</reference>
<gene>
    <name evidence="2" type="ORF">ARMOST_08213</name>
</gene>
<dbReference type="EMBL" id="FUEG01000005">
    <property type="protein sequence ID" value="SJL04842.1"/>
    <property type="molecule type" value="Genomic_DNA"/>
</dbReference>
<sequence>MVTPVIVIVRLVYLWTSFLSDSVDPKAFSSELTTKNGRTVSHFDVATQRPMPALISPRSALPKRFLRGK</sequence>
<keyword evidence="3" id="KW-1185">Reference proteome</keyword>
<evidence type="ECO:0000313" key="3">
    <source>
        <dbReference type="Proteomes" id="UP000219338"/>
    </source>
</evidence>
<feature type="signal peptide" evidence="1">
    <location>
        <begin position="1"/>
        <end position="20"/>
    </location>
</feature>
<protein>
    <recommendedName>
        <fullName evidence="4">Secreted protein</fullName>
    </recommendedName>
</protein>
<evidence type="ECO:0000256" key="1">
    <source>
        <dbReference type="SAM" id="SignalP"/>
    </source>
</evidence>
<proteinExistence type="predicted"/>
<name>A0A284R7Y4_ARMOS</name>
<dbReference type="Proteomes" id="UP000219338">
    <property type="component" value="Unassembled WGS sequence"/>
</dbReference>
<organism evidence="2 3">
    <name type="scientific">Armillaria ostoyae</name>
    <name type="common">Armillaria root rot fungus</name>
    <dbReference type="NCBI Taxonomy" id="47428"/>
    <lineage>
        <taxon>Eukaryota</taxon>
        <taxon>Fungi</taxon>
        <taxon>Dikarya</taxon>
        <taxon>Basidiomycota</taxon>
        <taxon>Agaricomycotina</taxon>
        <taxon>Agaricomycetes</taxon>
        <taxon>Agaricomycetidae</taxon>
        <taxon>Agaricales</taxon>
        <taxon>Marasmiineae</taxon>
        <taxon>Physalacriaceae</taxon>
        <taxon>Armillaria</taxon>
    </lineage>
</organism>
<dbReference type="AlphaFoldDB" id="A0A284R7Y4"/>
<evidence type="ECO:0000313" key="2">
    <source>
        <dbReference type="EMBL" id="SJL04842.1"/>
    </source>
</evidence>
<keyword evidence="1" id="KW-0732">Signal</keyword>